<keyword evidence="8" id="KW-1185">Reference proteome</keyword>
<feature type="region of interest" description="Disordered" evidence="5">
    <location>
        <begin position="179"/>
        <end position="225"/>
    </location>
</feature>
<keyword evidence="3" id="KW-0804">Transcription</keyword>
<dbReference type="Pfam" id="PF00172">
    <property type="entry name" value="Zn_clus"/>
    <property type="match status" value="1"/>
</dbReference>
<dbReference type="SUPFAM" id="SSF57701">
    <property type="entry name" value="Zn2/Cys6 DNA-binding domain"/>
    <property type="match status" value="1"/>
</dbReference>
<feature type="compositionally biased region" description="Polar residues" evidence="5">
    <location>
        <begin position="237"/>
        <end position="267"/>
    </location>
</feature>
<evidence type="ECO:0000259" key="6">
    <source>
        <dbReference type="PROSITE" id="PS50048"/>
    </source>
</evidence>
<keyword evidence="2" id="KW-0238">DNA-binding</keyword>
<feature type="compositionally biased region" description="Low complexity" evidence="5">
    <location>
        <begin position="304"/>
        <end position="320"/>
    </location>
</feature>
<comment type="caution">
    <text evidence="7">The sequence shown here is derived from an EMBL/GenBank/DDBJ whole genome shotgun (WGS) entry which is preliminary data.</text>
</comment>
<evidence type="ECO:0000256" key="2">
    <source>
        <dbReference type="ARBA" id="ARBA00023125"/>
    </source>
</evidence>
<dbReference type="GO" id="GO:0003677">
    <property type="term" value="F:DNA binding"/>
    <property type="evidence" value="ECO:0007669"/>
    <property type="project" value="UniProtKB-KW"/>
</dbReference>
<dbReference type="GO" id="GO:0000981">
    <property type="term" value="F:DNA-binding transcription factor activity, RNA polymerase II-specific"/>
    <property type="evidence" value="ECO:0007669"/>
    <property type="project" value="InterPro"/>
</dbReference>
<sequence>MAPRSRTGCLTCRQRKLKCSEERPVCAQCIKAHRECIPSSGITFRHQQNPSMNGTKASRESLKNFYGYKETFGRGTVWVPIPGELNFVHTNNPYEDEDSHIESFVEIPATEPPVSVSDHGPEYVPAANMGMGSLSSSIEARTQTQTNQAGSMAPSPYGNYSTYATHGLEALSAVASQDQYNYAPPPAPMGQTTDMQTSPTQQHFSANSPASPQSQHSHTGSQSNQGIDFLLNQSANAEAANTSSPTQQQNTSNIDPRLNSPFQSASQPAVVYLPPSDTQPQRARTPSDPKNSLHADFAVQSSPTQEQQLQALLQSSTAEG</sequence>
<evidence type="ECO:0000256" key="5">
    <source>
        <dbReference type="SAM" id="MobiDB-lite"/>
    </source>
</evidence>
<dbReference type="OrthoDB" id="5418899at2759"/>
<dbReference type="PANTHER" id="PTHR31069:SF32">
    <property type="entry name" value="ARGININE METABOLISM REGULATION PROTEIN II"/>
    <property type="match status" value="1"/>
</dbReference>
<dbReference type="EMBL" id="MU003840">
    <property type="protein sequence ID" value="KAF2717600.1"/>
    <property type="molecule type" value="Genomic_DNA"/>
</dbReference>
<dbReference type="CDD" id="cd00067">
    <property type="entry name" value="GAL4"/>
    <property type="match status" value="1"/>
</dbReference>
<protein>
    <recommendedName>
        <fullName evidence="6">Zn(2)-C6 fungal-type domain-containing protein</fullName>
    </recommendedName>
</protein>
<name>A0A9P4UM43_9PEZI</name>
<dbReference type="InterPro" id="IPR036864">
    <property type="entry name" value="Zn2-C6_fun-type_DNA-bd_sf"/>
</dbReference>
<dbReference type="Gene3D" id="4.10.240.10">
    <property type="entry name" value="Zn(2)-C6 fungal-type DNA-binding domain"/>
    <property type="match status" value="1"/>
</dbReference>
<keyword evidence="1" id="KW-0805">Transcription regulation</keyword>
<feature type="domain" description="Zn(2)-C6 fungal-type" evidence="6">
    <location>
        <begin position="8"/>
        <end position="36"/>
    </location>
</feature>
<dbReference type="PANTHER" id="PTHR31069">
    <property type="entry name" value="OLEATE-ACTIVATED TRANSCRIPTION FACTOR 1-RELATED"/>
    <property type="match status" value="1"/>
</dbReference>
<evidence type="ECO:0000313" key="8">
    <source>
        <dbReference type="Proteomes" id="UP000799441"/>
    </source>
</evidence>
<feature type="region of interest" description="Disordered" evidence="5">
    <location>
        <begin position="237"/>
        <end position="320"/>
    </location>
</feature>
<proteinExistence type="predicted"/>
<dbReference type="PROSITE" id="PS00463">
    <property type="entry name" value="ZN2_CY6_FUNGAL_1"/>
    <property type="match status" value="1"/>
</dbReference>
<accession>A0A9P4UM43</accession>
<evidence type="ECO:0000256" key="3">
    <source>
        <dbReference type="ARBA" id="ARBA00023163"/>
    </source>
</evidence>
<dbReference type="AlphaFoldDB" id="A0A9P4UM43"/>
<keyword evidence="4" id="KW-0539">Nucleus</keyword>
<dbReference type="Proteomes" id="UP000799441">
    <property type="component" value="Unassembled WGS sequence"/>
</dbReference>
<dbReference type="PROSITE" id="PS50048">
    <property type="entry name" value="ZN2_CY6_FUNGAL_2"/>
    <property type="match status" value="1"/>
</dbReference>
<dbReference type="SMART" id="SM00066">
    <property type="entry name" value="GAL4"/>
    <property type="match status" value="1"/>
</dbReference>
<dbReference type="GO" id="GO:0008270">
    <property type="term" value="F:zinc ion binding"/>
    <property type="evidence" value="ECO:0007669"/>
    <property type="project" value="InterPro"/>
</dbReference>
<evidence type="ECO:0000256" key="4">
    <source>
        <dbReference type="ARBA" id="ARBA00023242"/>
    </source>
</evidence>
<evidence type="ECO:0000256" key="1">
    <source>
        <dbReference type="ARBA" id="ARBA00023015"/>
    </source>
</evidence>
<reference evidence="7" key="1">
    <citation type="journal article" date="2020" name="Stud. Mycol.">
        <title>101 Dothideomycetes genomes: a test case for predicting lifestyles and emergence of pathogens.</title>
        <authorList>
            <person name="Haridas S."/>
            <person name="Albert R."/>
            <person name="Binder M."/>
            <person name="Bloem J."/>
            <person name="Labutti K."/>
            <person name="Salamov A."/>
            <person name="Andreopoulos B."/>
            <person name="Baker S."/>
            <person name="Barry K."/>
            <person name="Bills G."/>
            <person name="Bluhm B."/>
            <person name="Cannon C."/>
            <person name="Castanera R."/>
            <person name="Culley D."/>
            <person name="Daum C."/>
            <person name="Ezra D."/>
            <person name="Gonzalez J."/>
            <person name="Henrissat B."/>
            <person name="Kuo A."/>
            <person name="Liang C."/>
            <person name="Lipzen A."/>
            <person name="Lutzoni F."/>
            <person name="Magnuson J."/>
            <person name="Mondo S."/>
            <person name="Nolan M."/>
            <person name="Ohm R."/>
            <person name="Pangilinan J."/>
            <person name="Park H.-J."/>
            <person name="Ramirez L."/>
            <person name="Alfaro M."/>
            <person name="Sun H."/>
            <person name="Tritt A."/>
            <person name="Yoshinaga Y."/>
            <person name="Zwiers L.-H."/>
            <person name="Turgeon B."/>
            <person name="Goodwin S."/>
            <person name="Spatafora J."/>
            <person name="Crous P."/>
            <person name="Grigoriev I."/>
        </authorList>
    </citation>
    <scope>NUCLEOTIDE SEQUENCE</scope>
    <source>
        <strain evidence="7">CBS 116435</strain>
    </source>
</reference>
<organism evidence="7 8">
    <name type="scientific">Polychaeton citri CBS 116435</name>
    <dbReference type="NCBI Taxonomy" id="1314669"/>
    <lineage>
        <taxon>Eukaryota</taxon>
        <taxon>Fungi</taxon>
        <taxon>Dikarya</taxon>
        <taxon>Ascomycota</taxon>
        <taxon>Pezizomycotina</taxon>
        <taxon>Dothideomycetes</taxon>
        <taxon>Dothideomycetidae</taxon>
        <taxon>Capnodiales</taxon>
        <taxon>Capnodiaceae</taxon>
        <taxon>Polychaeton</taxon>
    </lineage>
</organism>
<feature type="compositionally biased region" description="Polar residues" evidence="5">
    <location>
        <begin position="190"/>
        <end position="225"/>
    </location>
</feature>
<gene>
    <name evidence="7" type="ORF">K431DRAFT_315613</name>
</gene>
<dbReference type="InterPro" id="IPR050675">
    <property type="entry name" value="OAF3"/>
</dbReference>
<evidence type="ECO:0000313" key="7">
    <source>
        <dbReference type="EMBL" id="KAF2717600.1"/>
    </source>
</evidence>
<dbReference type="InterPro" id="IPR001138">
    <property type="entry name" value="Zn2Cys6_DnaBD"/>
</dbReference>